<evidence type="ECO:0000256" key="1">
    <source>
        <dbReference type="SAM" id="Phobius"/>
    </source>
</evidence>
<feature type="transmembrane region" description="Helical" evidence="1">
    <location>
        <begin position="43"/>
        <end position="70"/>
    </location>
</feature>
<dbReference type="Proteomes" id="UP000054870">
    <property type="component" value="Unassembled WGS sequence"/>
</dbReference>
<comment type="caution">
    <text evidence="2">The sequence shown here is derived from an EMBL/GenBank/DDBJ whole genome shotgun (WGS) entry which is preliminary data.</text>
</comment>
<keyword evidence="1" id="KW-1133">Transmembrane helix</keyword>
<evidence type="ECO:0008006" key="4">
    <source>
        <dbReference type="Google" id="ProtNLM"/>
    </source>
</evidence>
<name>A0A157ZII7_9BURK</name>
<evidence type="ECO:0000313" key="3">
    <source>
        <dbReference type="Proteomes" id="UP000054870"/>
    </source>
</evidence>
<sequence>MTIQRKISNWRRIGHFCTTRLVDYGELIPIELAETKKRVLHEVVAMVALTIGALFTLSFVSIAVIVTAVGTPHLVLTAWCVAGAWLAVAVIAVIVMMSRKPAEPFQLLRDQLRRDVDTIREVAQ</sequence>
<dbReference type="OrthoDB" id="9114220at2"/>
<organism evidence="2 3">
    <name type="scientific">Caballeronia catudaia</name>
    <dbReference type="NCBI Taxonomy" id="1777136"/>
    <lineage>
        <taxon>Bacteria</taxon>
        <taxon>Pseudomonadati</taxon>
        <taxon>Pseudomonadota</taxon>
        <taxon>Betaproteobacteria</taxon>
        <taxon>Burkholderiales</taxon>
        <taxon>Burkholderiaceae</taxon>
        <taxon>Caballeronia</taxon>
    </lineage>
</organism>
<dbReference type="Pfam" id="PF07332">
    <property type="entry name" value="Phage_holin_3_6"/>
    <property type="match status" value="1"/>
</dbReference>
<dbReference type="RefSeq" id="WP_061122773.1">
    <property type="nucleotide sequence ID" value="NZ_FCOF02000003.1"/>
</dbReference>
<dbReference type="AlphaFoldDB" id="A0A157ZII7"/>
<feature type="transmembrane region" description="Helical" evidence="1">
    <location>
        <begin position="76"/>
        <end position="97"/>
    </location>
</feature>
<keyword evidence="3" id="KW-1185">Reference proteome</keyword>
<evidence type="ECO:0000313" key="2">
    <source>
        <dbReference type="EMBL" id="SAK45364.1"/>
    </source>
</evidence>
<accession>A0A157ZII7</accession>
<keyword evidence="1" id="KW-0812">Transmembrane</keyword>
<keyword evidence="1" id="KW-0472">Membrane</keyword>
<dbReference type="EMBL" id="FCOF02000003">
    <property type="protein sequence ID" value="SAK45364.1"/>
    <property type="molecule type" value="Genomic_DNA"/>
</dbReference>
<protein>
    <recommendedName>
        <fullName evidence="4">Phage holin family protein</fullName>
    </recommendedName>
</protein>
<reference evidence="2" key="1">
    <citation type="submission" date="2016-01" db="EMBL/GenBank/DDBJ databases">
        <authorList>
            <person name="Peeters C."/>
        </authorList>
    </citation>
    <scope>NUCLEOTIDE SEQUENCE [LARGE SCALE GENOMIC DNA]</scope>
    <source>
        <strain evidence="2">LMG 29318</strain>
    </source>
</reference>
<dbReference type="InterPro" id="IPR009937">
    <property type="entry name" value="Phage_holin_3_6"/>
</dbReference>
<proteinExistence type="predicted"/>
<gene>
    <name evidence="2" type="ORF">AWB75_00772</name>
</gene>